<gene>
    <name evidence="3" type="ORF">SAMN05216559_3985</name>
</gene>
<dbReference type="InterPro" id="IPR058420">
    <property type="entry name" value="DUF8107"/>
</dbReference>
<evidence type="ECO:0000259" key="2">
    <source>
        <dbReference type="Pfam" id="PF26409"/>
    </source>
</evidence>
<keyword evidence="1" id="KW-1133">Transmembrane helix</keyword>
<dbReference type="AlphaFoldDB" id="A0A1I6M8V1"/>
<protein>
    <recommendedName>
        <fullName evidence="2">DUF8107 domain-containing protein</fullName>
    </recommendedName>
</protein>
<keyword evidence="1" id="KW-0812">Transmembrane</keyword>
<dbReference type="RefSeq" id="WP_089819012.1">
    <property type="nucleotide sequence ID" value="NZ_FOZK01000005.1"/>
</dbReference>
<proteinExistence type="predicted"/>
<keyword evidence="4" id="KW-1185">Reference proteome</keyword>
<feature type="domain" description="DUF8107" evidence="2">
    <location>
        <begin position="3"/>
        <end position="57"/>
    </location>
</feature>
<dbReference type="EMBL" id="FOZK01000005">
    <property type="protein sequence ID" value="SFS11972.1"/>
    <property type="molecule type" value="Genomic_DNA"/>
</dbReference>
<accession>A0A1I6M8V1</accession>
<reference evidence="3 4" key="1">
    <citation type="submission" date="2016-10" db="EMBL/GenBank/DDBJ databases">
        <authorList>
            <person name="de Groot N.N."/>
        </authorList>
    </citation>
    <scope>NUCLEOTIDE SEQUENCE [LARGE SCALE GENOMIC DNA]</scope>
    <source>
        <strain evidence="3 4">CGMCC 1.10457</strain>
    </source>
</reference>
<name>A0A1I6M8V1_9EURY</name>
<feature type="transmembrane region" description="Helical" evidence="1">
    <location>
        <begin position="7"/>
        <end position="31"/>
    </location>
</feature>
<evidence type="ECO:0000256" key="1">
    <source>
        <dbReference type="SAM" id="Phobius"/>
    </source>
</evidence>
<evidence type="ECO:0000313" key="4">
    <source>
        <dbReference type="Proteomes" id="UP000199062"/>
    </source>
</evidence>
<dbReference type="STRING" id="767519.SAMN05216559_3985"/>
<evidence type="ECO:0000313" key="3">
    <source>
        <dbReference type="EMBL" id="SFS11972.1"/>
    </source>
</evidence>
<dbReference type="Proteomes" id="UP000199062">
    <property type="component" value="Unassembled WGS sequence"/>
</dbReference>
<feature type="transmembrane region" description="Helical" evidence="1">
    <location>
        <begin position="37"/>
        <end position="57"/>
    </location>
</feature>
<sequence length="59" mass="6453">MAAEGDLRVLLVLDLALSFFFSVMVVTLLDFAGINEFSWPTVAVSTLFLAVVTYAVVLR</sequence>
<keyword evidence="1" id="KW-0472">Membrane</keyword>
<dbReference type="Pfam" id="PF26409">
    <property type="entry name" value="DUF8107"/>
    <property type="match status" value="1"/>
</dbReference>
<organism evidence="3 4">
    <name type="scientific">Halomicrobium zhouii</name>
    <dbReference type="NCBI Taxonomy" id="767519"/>
    <lineage>
        <taxon>Archaea</taxon>
        <taxon>Methanobacteriati</taxon>
        <taxon>Methanobacteriota</taxon>
        <taxon>Stenosarchaea group</taxon>
        <taxon>Halobacteria</taxon>
        <taxon>Halobacteriales</taxon>
        <taxon>Haloarculaceae</taxon>
        <taxon>Halomicrobium</taxon>
    </lineage>
</organism>